<reference evidence="2" key="1">
    <citation type="journal article" date="2022" name="bioRxiv">
        <title>Sequencing and chromosome-scale assembly of the giantPleurodeles waltlgenome.</title>
        <authorList>
            <person name="Brown T."/>
            <person name="Elewa A."/>
            <person name="Iarovenko S."/>
            <person name="Subramanian E."/>
            <person name="Araus A.J."/>
            <person name="Petzold A."/>
            <person name="Susuki M."/>
            <person name="Suzuki K.-i.T."/>
            <person name="Hayashi T."/>
            <person name="Toyoda A."/>
            <person name="Oliveira C."/>
            <person name="Osipova E."/>
            <person name="Leigh N.D."/>
            <person name="Simon A."/>
            <person name="Yun M.H."/>
        </authorList>
    </citation>
    <scope>NUCLEOTIDE SEQUENCE</scope>
    <source>
        <strain evidence="2">20211129_DDA</strain>
        <tissue evidence="2">Liver</tissue>
    </source>
</reference>
<dbReference type="EMBL" id="JANPWB010000016">
    <property type="protein sequence ID" value="KAJ1085347.1"/>
    <property type="molecule type" value="Genomic_DNA"/>
</dbReference>
<evidence type="ECO:0000313" key="2">
    <source>
        <dbReference type="EMBL" id="KAJ1085347.1"/>
    </source>
</evidence>
<proteinExistence type="predicted"/>
<name>A0AAV7L1D5_PLEWA</name>
<evidence type="ECO:0000313" key="3">
    <source>
        <dbReference type="Proteomes" id="UP001066276"/>
    </source>
</evidence>
<protein>
    <submittedName>
        <fullName evidence="2">Uncharacterized protein</fullName>
    </submittedName>
</protein>
<evidence type="ECO:0000256" key="1">
    <source>
        <dbReference type="SAM" id="MobiDB-lite"/>
    </source>
</evidence>
<dbReference type="Proteomes" id="UP001066276">
    <property type="component" value="Chromosome 12"/>
</dbReference>
<accession>A0AAV7L1D5</accession>
<keyword evidence="3" id="KW-1185">Reference proteome</keyword>
<sequence length="134" mass="13833">MSPPSYTSAAAPGWTRGCRQTPGDGCTFTTTPAVLGTGEQGPAAGRPLPVQEGAHHGARWRRPGHPGPRPRGVSVAVSQGRLVLEKVGTARGAAAADPLGVAAAKSQLCQAMLYLTEPPLSGCRRHCLLSPFSR</sequence>
<feature type="region of interest" description="Disordered" evidence="1">
    <location>
        <begin position="29"/>
        <end position="73"/>
    </location>
</feature>
<comment type="caution">
    <text evidence="2">The sequence shown here is derived from an EMBL/GenBank/DDBJ whole genome shotgun (WGS) entry which is preliminary data.</text>
</comment>
<gene>
    <name evidence="2" type="ORF">NDU88_005480</name>
</gene>
<dbReference type="AlphaFoldDB" id="A0AAV7L1D5"/>
<organism evidence="2 3">
    <name type="scientific">Pleurodeles waltl</name>
    <name type="common">Iberian ribbed newt</name>
    <dbReference type="NCBI Taxonomy" id="8319"/>
    <lineage>
        <taxon>Eukaryota</taxon>
        <taxon>Metazoa</taxon>
        <taxon>Chordata</taxon>
        <taxon>Craniata</taxon>
        <taxon>Vertebrata</taxon>
        <taxon>Euteleostomi</taxon>
        <taxon>Amphibia</taxon>
        <taxon>Batrachia</taxon>
        <taxon>Caudata</taxon>
        <taxon>Salamandroidea</taxon>
        <taxon>Salamandridae</taxon>
        <taxon>Pleurodelinae</taxon>
        <taxon>Pleurodeles</taxon>
    </lineage>
</organism>